<dbReference type="InterPro" id="IPR007138">
    <property type="entry name" value="ABM_dom"/>
</dbReference>
<dbReference type="RefSeq" id="WP_386764051.1">
    <property type="nucleotide sequence ID" value="NZ_JBHSTI010000008.1"/>
</dbReference>
<dbReference type="EMBL" id="JBHSTI010000008">
    <property type="protein sequence ID" value="MFC6237004.1"/>
    <property type="molecule type" value="Genomic_DNA"/>
</dbReference>
<dbReference type="GO" id="GO:0004497">
    <property type="term" value="F:monooxygenase activity"/>
    <property type="evidence" value="ECO:0007669"/>
    <property type="project" value="UniProtKB-KW"/>
</dbReference>
<dbReference type="Proteomes" id="UP001596138">
    <property type="component" value="Unassembled WGS sequence"/>
</dbReference>
<comment type="caution">
    <text evidence="2">The sequence shown here is derived from an EMBL/GenBank/DDBJ whole genome shotgun (WGS) entry which is preliminary data.</text>
</comment>
<feature type="domain" description="ABM" evidence="1">
    <location>
        <begin position="3"/>
        <end position="90"/>
    </location>
</feature>
<protein>
    <submittedName>
        <fullName evidence="2">Quinol monooxygenase</fullName>
        <ecNumber evidence="2">1.-.-.-</ecNumber>
    </submittedName>
</protein>
<evidence type="ECO:0000313" key="2">
    <source>
        <dbReference type="EMBL" id="MFC6237004.1"/>
    </source>
</evidence>
<organism evidence="2 3">
    <name type="scientific">Longivirga aurantiaca</name>
    <dbReference type="NCBI Taxonomy" id="1837743"/>
    <lineage>
        <taxon>Bacteria</taxon>
        <taxon>Bacillati</taxon>
        <taxon>Actinomycetota</taxon>
        <taxon>Actinomycetes</taxon>
        <taxon>Sporichthyales</taxon>
        <taxon>Sporichthyaceae</taxon>
        <taxon>Longivirga</taxon>
    </lineage>
</organism>
<dbReference type="EC" id="1.-.-.-" evidence="2"/>
<sequence>MSILAILDLTLRPESTSEALAVLDDVLVATRGFTGNLGVEVIVQTDDPAHVLVLERWESMEADTAYRAWRASEGRSALAPYVLGLSVTHFDPRG</sequence>
<dbReference type="Pfam" id="PF03992">
    <property type="entry name" value="ABM"/>
    <property type="match status" value="1"/>
</dbReference>
<name>A0ABW1SY93_9ACTN</name>
<dbReference type="InterPro" id="IPR011008">
    <property type="entry name" value="Dimeric_a/b-barrel"/>
</dbReference>
<dbReference type="SUPFAM" id="SSF54909">
    <property type="entry name" value="Dimeric alpha+beta barrel"/>
    <property type="match status" value="1"/>
</dbReference>
<accession>A0ABW1SY93</accession>
<evidence type="ECO:0000313" key="3">
    <source>
        <dbReference type="Proteomes" id="UP001596138"/>
    </source>
</evidence>
<reference evidence="3" key="1">
    <citation type="journal article" date="2019" name="Int. J. Syst. Evol. Microbiol.">
        <title>The Global Catalogue of Microorganisms (GCM) 10K type strain sequencing project: providing services to taxonomists for standard genome sequencing and annotation.</title>
        <authorList>
            <consortium name="The Broad Institute Genomics Platform"/>
            <consortium name="The Broad Institute Genome Sequencing Center for Infectious Disease"/>
            <person name="Wu L."/>
            <person name="Ma J."/>
        </authorList>
    </citation>
    <scope>NUCLEOTIDE SEQUENCE [LARGE SCALE GENOMIC DNA]</scope>
    <source>
        <strain evidence="3">CGMCC 4.7317</strain>
    </source>
</reference>
<keyword evidence="3" id="KW-1185">Reference proteome</keyword>
<keyword evidence="2" id="KW-0560">Oxidoreductase</keyword>
<proteinExistence type="predicted"/>
<dbReference type="PROSITE" id="PS51725">
    <property type="entry name" value="ABM"/>
    <property type="match status" value="1"/>
</dbReference>
<keyword evidence="2" id="KW-0503">Monooxygenase</keyword>
<gene>
    <name evidence="2" type="ORF">ACFQGU_03890</name>
</gene>
<dbReference type="Gene3D" id="3.30.70.100">
    <property type="match status" value="1"/>
</dbReference>
<evidence type="ECO:0000259" key="1">
    <source>
        <dbReference type="PROSITE" id="PS51725"/>
    </source>
</evidence>